<dbReference type="InterPro" id="IPR036388">
    <property type="entry name" value="WH-like_DNA-bd_sf"/>
</dbReference>
<dbReference type="EMBL" id="LR134405">
    <property type="protein sequence ID" value="VEH65491.1"/>
    <property type="molecule type" value="Genomic_DNA"/>
</dbReference>
<dbReference type="GO" id="GO:0003677">
    <property type="term" value="F:DNA binding"/>
    <property type="evidence" value="ECO:0007669"/>
    <property type="project" value="UniProtKB-KW"/>
</dbReference>
<sequence>MNELKTHYSAQELVELKLNSLPTTKKAILTRAQKQSWDGRKRSGKGGGVEYALCSLPQHLQDEIRNKFAVTVVKTKPKAPLALRQVDLNTLTEKQREAADARMALVVKVLELEQAQPRYKAVKFLCEQIKHGEVSAELMRLVELANNKKGKNRTLSDRTLNQWVLDYEKADTPEARLKALAPMKRMAKKAEEIWWLPDFWRYIAKPTALMWRKPITIFRFNGMSDLRMNRYALQ</sequence>
<gene>
    <name evidence="2" type="ORF">NCTC8284_00636</name>
</gene>
<reference evidence="2 3" key="1">
    <citation type="submission" date="2018-12" db="EMBL/GenBank/DDBJ databases">
        <authorList>
            <consortium name="Pathogen Informatics"/>
        </authorList>
    </citation>
    <scope>NUCLEOTIDE SEQUENCE [LARGE SCALE GENOMIC DNA]</scope>
    <source>
        <strain evidence="2 3">NCTC8284</strain>
    </source>
</reference>
<feature type="domain" description="HTH Mu-type" evidence="1">
    <location>
        <begin position="6"/>
        <end position="72"/>
    </location>
</feature>
<keyword evidence="2" id="KW-0238">DNA-binding</keyword>
<dbReference type="Gene3D" id="1.10.10.10">
    <property type="entry name" value="Winged helix-like DNA-binding domain superfamily/Winged helix DNA-binding domain"/>
    <property type="match status" value="1"/>
</dbReference>
<dbReference type="InterPro" id="IPR009061">
    <property type="entry name" value="DNA-bd_dom_put_sf"/>
</dbReference>
<dbReference type="Proteomes" id="UP000278733">
    <property type="component" value="Chromosome"/>
</dbReference>
<evidence type="ECO:0000259" key="1">
    <source>
        <dbReference type="PROSITE" id="PS51702"/>
    </source>
</evidence>
<dbReference type="AlphaFoldDB" id="A0A448MK07"/>
<name>A0A448MK07_9PAST</name>
<dbReference type="SUPFAM" id="SSF46955">
    <property type="entry name" value="Putative DNA-binding domain"/>
    <property type="match status" value="1"/>
</dbReference>
<proteinExistence type="predicted"/>
<protein>
    <submittedName>
        <fullName evidence="2">Mu DNA-binding domain</fullName>
    </submittedName>
</protein>
<dbReference type="PROSITE" id="PS51702">
    <property type="entry name" value="HTH_MU"/>
    <property type="match status" value="1"/>
</dbReference>
<dbReference type="Pfam" id="PF02316">
    <property type="entry name" value="HTH_Tnp_Mu_1"/>
    <property type="match status" value="1"/>
</dbReference>
<evidence type="ECO:0000313" key="2">
    <source>
        <dbReference type="EMBL" id="VEH65491.1"/>
    </source>
</evidence>
<accession>A0A448MK07</accession>
<organism evidence="2 3">
    <name type="scientific">Rodentibacter pneumotropicus</name>
    <dbReference type="NCBI Taxonomy" id="758"/>
    <lineage>
        <taxon>Bacteria</taxon>
        <taxon>Pseudomonadati</taxon>
        <taxon>Pseudomonadota</taxon>
        <taxon>Gammaproteobacteria</taxon>
        <taxon>Pasteurellales</taxon>
        <taxon>Pasteurellaceae</taxon>
        <taxon>Rodentibacter</taxon>
    </lineage>
</organism>
<dbReference type="InterPro" id="IPR003314">
    <property type="entry name" value="Mu-type_HTH"/>
</dbReference>
<dbReference type="KEGG" id="rpne:NCTC8284_00636"/>
<evidence type="ECO:0000313" key="3">
    <source>
        <dbReference type="Proteomes" id="UP000278733"/>
    </source>
</evidence>